<dbReference type="EMBL" id="FNFO01000009">
    <property type="protein sequence ID" value="SDL97058.1"/>
    <property type="molecule type" value="Genomic_DNA"/>
</dbReference>
<accession>A0A1G9PE57</accession>
<dbReference type="STRING" id="1075417.SAMN05421823_109167"/>
<feature type="chain" id="PRO_5011489935" description="Right handed beta helix region" evidence="1">
    <location>
        <begin position="20"/>
        <end position="356"/>
    </location>
</feature>
<dbReference type="RefSeq" id="WP_089685710.1">
    <property type="nucleotide sequence ID" value="NZ_FNFO01000009.1"/>
</dbReference>
<dbReference type="OrthoDB" id="669576at2"/>
<dbReference type="InterPro" id="IPR011050">
    <property type="entry name" value="Pectin_lyase_fold/virulence"/>
</dbReference>
<keyword evidence="1" id="KW-0732">Signal</keyword>
<sequence>MKNVILLLSALMLTCPASATILTLDNSENSAAQYASFGAAQNAASAGDTLLVHPSVYSYGDVNLTKRLVLIGPGHDATQLNGMEARFGIIKLQTNSSGSVIESLLCSAVQGDVFQQTDDITIRNCYLESGAPVKSSFGDGSSADRWLVEGNVMTATNCGGCALLNLETSSDDWIVRNNFIQLGSNFNGMLLLKANATFIFSNNVVLVRQTNFPVFRQVAGAHFQNNIFWMLTDVTDFTEECTNCSFVHNLFYSPTATLDAIPGTNNVMNQEPLFTQLTAEQPQFVHTNDYRLAEGSPGKAGGTDASDLGLYGGNYPFRMAGFSPTVPRVSSLTPAFQSVPQGGTVNLQLSGFRAGQ</sequence>
<evidence type="ECO:0000256" key="1">
    <source>
        <dbReference type="SAM" id="SignalP"/>
    </source>
</evidence>
<dbReference type="Proteomes" id="UP000198510">
    <property type="component" value="Unassembled WGS sequence"/>
</dbReference>
<reference evidence="2 3" key="1">
    <citation type="submission" date="2016-10" db="EMBL/GenBank/DDBJ databases">
        <authorList>
            <person name="de Groot N.N."/>
        </authorList>
    </citation>
    <scope>NUCLEOTIDE SEQUENCE [LARGE SCALE GENOMIC DNA]</scope>
    <source>
        <strain evidence="2 3">DSM 25186</strain>
    </source>
</reference>
<dbReference type="SUPFAM" id="SSF51126">
    <property type="entry name" value="Pectin lyase-like"/>
    <property type="match status" value="1"/>
</dbReference>
<dbReference type="Gene3D" id="2.160.20.10">
    <property type="entry name" value="Single-stranded right-handed beta-helix, Pectin lyase-like"/>
    <property type="match status" value="1"/>
</dbReference>
<evidence type="ECO:0008006" key="4">
    <source>
        <dbReference type="Google" id="ProtNLM"/>
    </source>
</evidence>
<dbReference type="InterPro" id="IPR012334">
    <property type="entry name" value="Pectin_lyas_fold"/>
</dbReference>
<proteinExistence type="predicted"/>
<gene>
    <name evidence="2" type="ORF">SAMN05421823_109167</name>
</gene>
<feature type="signal peptide" evidence="1">
    <location>
        <begin position="1"/>
        <end position="19"/>
    </location>
</feature>
<evidence type="ECO:0000313" key="2">
    <source>
        <dbReference type="EMBL" id="SDL97058.1"/>
    </source>
</evidence>
<name>A0A1G9PE57_9BACT</name>
<evidence type="ECO:0000313" key="3">
    <source>
        <dbReference type="Proteomes" id="UP000198510"/>
    </source>
</evidence>
<keyword evidence="3" id="KW-1185">Reference proteome</keyword>
<organism evidence="2 3">
    <name type="scientific">Catalinimonas alkaloidigena</name>
    <dbReference type="NCBI Taxonomy" id="1075417"/>
    <lineage>
        <taxon>Bacteria</taxon>
        <taxon>Pseudomonadati</taxon>
        <taxon>Bacteroidota</taxon>
        <taxon>Cytophagia</taxon>
        <taxon>Cytophagales</taxon>
        <taxon>Catalimonadaceae</taxon>
        <taxon>Catalinimonas</taxon>
    </lineage>
</organism>
<protein>
    <recommendedName>
        <fullName evidence="4">Right handed beta helix region</fullName>
    </recommendedName>
</protein>
<dbReference type="AlphaFoldDB" id="A0A1G9PE57"/>